<reference evidence="2" key="2">
    <citation type="submission" date="2021-04" db="EMBL/GenBank/DDBJ databases">
        <authorList>
            <person name="Gilroy R."/>
        </authorList>
    </citation>
    <scope>NUCLEOTIDE SEQUENCE</scope>
    <source>
        <strain evidence="2">811</strain>
    </source>
</reference>
<protein>
    <submittedName>
        <fullName evidence="2">Uncharacterized protein</fullName>
    </submittedName>
</protein>
<feature type="transmembrane region" description="Helical" evidence="1">
    <location>
        <begin position="99"/>
        <end position="128"/>
    </location>
</feature>
<feature type="transmembrane region" description="Helical" evidence="1">
    <location>
        <begin position="183"/>
        <end position="205"/>
    </location>
</feature>
<keyword evidence="1" id="KW-0472">Membrane</keyword>
<comment type="caution">
    <text evidence="2">The sequence shown here is derived from an EMBL/GenBank/DDBJ whole genome shotgun (WGS) entry which is preliminary data.</text>
</comment>
<dbReference type="AlphaFoldDB" id="A0A9D2AFR8"/>
<proteinExistence type="predicted"/>
<evidence type="ECO:0000313" key="3">
    <source>
        <dbReference type="Proteomes" id="UP000824204"/>
    </source>
</evidence>
<keyword evidence="1" id="KW-1133">Transmembrane helix</keyword>
<feature type="transmembrane region" description="Helical" evidence="1">
    <location>
        <begin position="271"/>
        <end position="294"/>
    </location>
</feature>
<dbReference type="Proteomes" id="UP000824204">
    <property type="component" value="Unassembled WGS sequence"/>
</dbReference>
<gene>
    <name evidence="2" type="ORF">H9741_06920</name>
</gene>
<keyword evidence="1" id="KW-0812">Transmembrane</keyword>
<evidence type="ECO:0000256" key="1">
    <source>
        <dbReference type="SAM" id="Phobius"/>
    </source>
</evidence>
<feature type="transmembrane region" description="Helical" evidence="1">
    <location>
        <begin position="156"/>
        <end position="177"/>
    </location>
</feature>
<evidence type="ECO:0000313" key="2">
    <source>
        <dbReference type="EMBL" id="HIX08183.1"/>
    </source>
</evidence>
<organism evidence="2 3">
    <name type="scientific">Candidatus Borkfalkia faecipullorum</name>
    <dbReference type="NCBI Taxonomy" id="2838510"/>
    <lineage>
        <taxon>Bacteria</taxon>
        <taxon>Bacillati</taxon>
        <taxon>Bacillota</taxon>
        <taxon>Clostridia</taxon>
        <taxon>Christensenellales</taxon>
        <taxon>Christensenellaceae</taxon>
        <taxon>Candidatus Borkfalkia</taxon>
    </lineage>
</organism>
<feature type="transmembrane region" description="Helical" evidence="1">
    <location>
        <begin position="242"/>
        <end position="265"/>
    </location>
</feature>
<dbReference type="EMBL" id="DXFX01000086">
    <property type="protein sequence ID" value="HIX08183.1"/>
    <property type="molecule type" value="Genomic_DNA"/>
</dbReference>
<name>A0A9D2AFR8_9FIRM</name>
<reference evidence="2" key="1">
    <citation type="journal article" date="2021" name="PeerJ">
        <title>Extensive microbial diversity within the chicken gut microbiome revealed by metagenomics and culture.</title>
        <authorList>
            <person name="Gilroy R."/>
            <person name="Ravi A."/>
            <person name="Getino M."/>
            <person name="Pursley I."/>
            <person name="Horton D.L."/>
            <person name="Alikhan N.F."/>
            <person name="Baker D."/>
            <person name="Gharbi K."/>
            <person name="Hall N."/>
            <person name="Watson M."/>
            <person name="Adriaenssens E.M."/>
            <person name="Foster-Nyarko E."/>
            <person name="Jarju S."/>
            <person name="Secka A."/>
            <person name="Antonio M."/>
            <person name="Oren A."/>
            <person name="Chaudhuri R.R."/>
            <person name="La Ragione R."/>
            <person name="Hildebrand F."/>
            <person name="Pallen M.J."/>
        </authorList>
    </citation>
    <scope>NUCLEOTIDE SEQUENCE</scope>
    <source>
        <strain evidence="2">811</strain>
    </source>
</reference>
<accession>A0A9D2AFR8</accession>
<sequence>MIFKNAFHLLVDNFLLTYKFLLYKIFVGVIVLALSAALVYPTLNMLFSSQPFLDVVTLFNEFFKALTTGDVEFLNGFAELLQEHMDTLGSFIAAKTPNIVFFVVAVVIILLVGKFLDGIGNFAFGALIGDKMSSYAKTSFFSAYISNLGRASLWQVIYVPLTFVYDVVVLGLCYAVLIILLNIISFAVVAAVAALMFSVALFLCAQAVKLTLFNNVVPAFVTEKTNLRGAWKNTFSFRKERFSCLFSTYLVTCLLILCLNVLFAVSTFGAGLLITVPMSYLMLISIQFVSYYTYGKRKYFLGKDKIVQPEQSDEDDFYENFEI</sequence>
<feature type="transmembrane region" description="Helical" evidence="1">
    <location>
        <begin position="21"/>
        <end position="43"/>
    </location>
</feature>